<name>A0A9J6GBJ7_HAELO</name>
<evidence type="ECO:0000313" key="3">
    <source>
        <dbReference type="Proteomes" id="UP000821853"/>
    </source>
</evidence>
<dbReference type="AlphaFoldDB" id="A0A9J6GBJ7"/>
<keyword evidence="3" id="KW-1185">Reference proteome</keyword>
<dbReference type="EMBL" id="JABSTR010000007">
    <property type="protein sequence ID" value="KAH9375750.1"/>
    <property type="molecule type" value="Genomic_DNA"/>
</dbReference>
<sequence>MLLSLPLPLLGLSTCLGRRVKTSPPGLCSTVSCRTAALALNVSLSRTVGPCEDMQHFVCDGWLHTDLASACVEMIMNCASTAFVGSRRGQSAVDKVIALLPELRGRPVARSARPVARSASRWLT</sequence>
<dbReference type="VEuPathDB" id="VectorBase:HLOH_047422"/>
<feature type="chain" id="PRO_5039934156" description="Secreted protein" evidence="1">
    <location>
        <begin position="18"/>
        <end position="124"/>
    </location>
</feature>
<dbReference type="InterPro" id="IPR000718">
    <property type="entry name" value="Peptidase_M13"/>
</dbReference>
<evidence type="ECO:0000313" key="2">
    <source>
        <dbReference type="EMBL" id="KAH9375750.1"/>
    </source>
</evidence>
<reference evidence="2 3" key="1">
    <citation type="journal article" date="2020" name="Cell">
        <title>Large-Scale Comparative Analyses of Tick Genomes Elucidate Their Genetic Diversity and Vector Capacities.</title>
        <authorList>
            <consortium name="Tick Genome and Microbiome Consortium (TIGMIC)"/>
            <person name="Jia N."/>
            <person name="Wang J."/>
            <person name="Shi W."/>
            <person name="Du L."/>
            <person name="Sun Y."/>
            <person name="Zhan W."/>
            <person name="Jiang J.F."/>
            <person name="Wang Q."/>
            <person name="Zhang B."/>
            <person name="Ji P."/>
            <person name="Bell-Sakyi L."/>
            <person name="Cui X.M."/>
            <person name="Yuan T.T."/>
            <person name="Jiang B.G."/>
            <person name="Yang W.F."/>
            <person name="Lam T.T."/>
            <person name="Chang Q.C."/>
            <person name="Ding S.J."/>
            <person name="Wang X.J."/>
            <person name="Zhu J.G."/>
            <person name="Ruan X.D."/>
            <person name="Zhao L."/>
            <person name="Wei J.T."/>
            <person name="Ye R.Z."/>
            <person name="Que T.C."/>
            <person name="Du C.H."/>
            <person name="Zhou Y.H."/>
            <person name="Cheng J.X."/>
            <person name="Dai P.F."/>
            <person name="Guo W.B."/>
            <person name="Han X.H."/>
            <person name="Huang E.J."/>
            <person name="Li L.F."/>
            <person name="Wei W."/>
            <person name="Gao Y.C."/>
            <person name="Liu J.Z."/>
            <person name="Shao H.Z."/>
            <person name="Wang X."/>
            <person name="Wang C.C."/>
            <person name="Yang T.C."/>
            <person name="Huo Q.B."/>
            <person name="Li W."/>
            <person name="Chen H.Y."/>
            <person name="Chen S.E."/>
            <person name="Zhou L.G."/>
            <person name="Ni X.B."/>
            <person name="Tian J.H."/>
            <person name="Sheng Y."/>
            <person name="Liu T."/>
            <person name="Pan Y.S."/>
            <person name="Xia L.Y."/>
            <person name="Li J."/>
            <person name="Zhao F."/>
            <person name="Cao W.C."/>
        </authorList>
    </citation>
    <scope>NUCLEOTIDE SEQUENCE [LARGE SCALE GENOMIC DNA]</scope>
    <source>
        <strain evidence="2">HaeL-2018</strain>
    </source>
</reference>
<dbReference type="Proteomes" id="UP000821853">
    <property type="component" value="Chromosome 5"/>
</dbReference>
<dbReference type="GO" id="GO:0004222">
    <property type="term" value="F:metalloendopeptidase activity"/>
    <property type="evidence" value="ECO:0007669"/>
    <property type="project" value="InterPro"/>
</dbReference>
<comment type="caution">
    <text evidence="2">The sequence shown here is derived from an EMBL/GenBank/DDBJ whole genome shotgun (WGS) entry which is preliminary data.</text>
</comment>
<accession>A0A9J6GBJ7</accession>
<dbReference type="PROSITE" id="PS51885">
    <property type="entry name" value="NEPRILYSIN"/>
    <property type="match status" value="1"/>
</dbReference>
<dbReference type="GO" id="GO:0006508">
    <property type="term" value="P:proteolysis"/>
    <property type="evidence" value="ECO:0007669"/>
    <property type="project" value="InterPro"/>
</dbReference>
<evidence type="ECO:0008006" key="4">
    <source>
        <dbReference type="Google" id="ProtNLM"/>
    </source>
</evidence>
<keyword evidence="1" id="KW-0732">Signal</keyword>
<feature type="signal peptide" evidence="1">
    <location>
        <begin position="1"/>
        <end position="17"/>
    </location>
</feature>
<gene>
    <name evidence="2" type="ORF">HPB48_014634</name>
</gene>
<dbReference type="SUPFAM" id="SSF159779">
    <property type="entry name" value="CdCA1 repeat-like"/>
    <property type="match status" value="1"/>
</dbReference>
<proteinExistence type="predicted"/>
<protein>
    <recommendedName>
        <fullName evidence="4">Secreted protein</fullName>
    </recommendedName>
</protein>
<organism evidence="2 3">
    <name type="scientific">Haemaphysalis longicornis</name>
    <name type="common">Bush tick</name>
    <dbReference type="NCBI Taxonomy" id="44386"/>
    <lineage>
        <taxon>Eukaryota</taxon>
        <taxon>Metazoa</taxon>
        <taxon>Ecdysozoa</taxon>
        <taxon>Arthropoda</taxon>
        <taxon>Chelicerata</taxon>
        <taxon>Arachnida</taxon>
        <taxon>Acari</taxon>
        <taxon>Parasitiformes</taxon>
        <taxon>Ixodida</taxon>
        <taxon>Ixodoidea</taxon>
        <taxon>Ixodidae</taxon>
        <taxon>Haemaphysalinae</taxon>
        <taxon>Haemaphysalis</taxon>
    </lineage>
</organism>
<evidence type="ECO:0000256" key="1">
    <source>
        <dbReference type="SAM" id="SignalP"/>
    </source>
</evidence>